<sequence length="177" mass="19918">MFPTSLKGRALSWFTRLPANSVDSFNMLASQFSIQFATSPPHQLTSLALVSIHKQSIQVGASDSQLTYLGTVLSEQEKSAIGQVILDNKDLFAWHPSDMPGIDPDFLCHKLSITSGHKFLSFLDAYSGYNQIRMHPQDEEKTAFITETTNYCYRVMSFGLKNAGVTYQRLMNKIFHD</sequence>
<evidence type="ECO:0000259" key="2">
    <source>
        <dbReference type="Pfam" id="PF03732"/>
    </source>
</evidence>
<dbReference type="InterPro" id="IPR043502">
    <property type="entry name" value="DNA/RNA_pol_sf"/>
</dbReference>
<organism evidence="3 4">
    <name type="scientific">Cajanus cajan</name>
    <name type="common">Pigeon pea</name>
    <name type="synonym">Cajanus indicus</name>
    <dbReference type="NCBI Taxonomy" id="3821"/>
    <lineage>
        <taxon>Eukaryota</taxon>
        <taxon>Viridiplantae</taxon>
        <taxon>Streptophyta</taxon>
        <taxon>Embryophyta</taxon>
        <taxon>Tracheophyta</taxon>
        <taxon>Spermatophyta</taxon>
        <taxon>Magnoliopsida</taxon>
        <taxon>eudicotyledons</taxon>
        <taxon>Gunneridae</taxon>
        <taxon>Pentapetalae</taxon>
        <taxon>rosids</taxon>
        <taxon>fabids</taxon>
        <taxon>Fabales</taxon>
        <taxon>Fabaceae</taxon>
        <taxon>Papilionoideae</taxon>
        <taxon>50 kb inversion clade</taxon>
        <taxon>NPAAA clade</taxon>
        <taxon>indigoferoid/millettioid clade</taxon>
        <taxon>Phaseoleae</taxon>
        <taxon>Cajanus</taxon>
    </lineage>
</organism>
<dbReference type="Pfam" id="PF03732">
    <property type="entry name" value="Retrotrans_gag"/>
    <property type="match status" value="1"/>
</dbReference>
<dbReference type="CDD" id="cd01647">
    <property type="entry name" value="RT_LTR"/>
    <property type="match status" value="1"/>
</dbReference>
<dbReference type="Gramene" id="C.cajan_24439.t">
    <property type="protein sequence ID" value="C.cajan_24439.t"/>
    <property type="gene ID" value="C.cajan_24439"/>
</dbReference>
<dbReference type="InterPro" id="IPR053134">
    <property type="entry name" value="RNA-dir_DNA_polymerase"/>
</dbReference>
<feature type="domain" description="Retrotransposon gag" evidence="2">
    <location>
        <begin position="1"/>
        <end position="50"/>
    </location>
</feature>
<protein>
    <submittedName>
        <fullName evidence="3">Transposon Ty3-I Gag-Pol polyprotein</fullName>
    </submittedName>
</protein>
<feature type="domain" description="Reverse transcriptase" evidence="1">
    <location>
        <begin position="96"/>
        <end position="176"/>
    </location>
</feature>
<dbReference type="SUPFAM" id="SSF56672">
    <property type="entry name" value="DNA/RNA polymerases"/>
    <property type="match status" value="1"/>
</dbReference>
<name>A0A151SFE4_CAJCA</name>
<dbReference type="InterPro" id="IPR005162">
    <property type="entry name" value="Retrotrans_gag_dom"/>
</dbReference>
<dbReference type="EMBL" id="KQ483413">
    <property type="protein sequence ID" value="KYP53515.1"/>
    <property type="molecule type" value="Genomic_DNA"/>
</dbReference>
<keyword evidence="4" id="KW-1185">Reference proteome</keyword>
<dbReference type="Gene3D" id="3.10.10.10">
    <property type="entry name" value="HIV Type 1 Reverse Transcriptase, subunit A, domain 1"/>
    <property type="match status" value="1"/>
</dbReference>
<dbReference type="Proteomes" id="UP000075243">
    <property type="component" value="Unassembled WGS sequence"/>
</dbReference>
<accession>A0A151SFE4</accession>
<reference evidence="3" key="1">
    <citation type="journal article" date="2012" name="Nat. Biotechnol.">
        <title>Draft genome sequence of pigeonpea (Cajanus cajan), an orphan legume crop of resource-poor farmers.</title>
        <authorList>
            <person name="Varshney R.K."/>
            <person name="Chen W."/>
            <person name="Li Y."/>
            <person name="Bharti A.K."/>
            <person name="Saxena R.K."/>
            <person name="Schlueter J.A."/>
            <person name="Donoghue M.T."/>
            <person name="Azam S."/>
            <person name="Fan G."/>
            <person name="Whaley A.M."/>
            <person name="Farmer A.D."/>
            <person name="Sheridan J."/>
            <person name="Iwata A."/>
            <person name="Tuteja R."/>
            <person name="Penmetsa R.V."/>
            <person name="Wu W."/>
            <person name="Upadhyaya H.D."/>
            <person name="Yang S.P."/>
            <person name="Shah T."/>
            <person name="Saxena K.B."/>
            <person name="Michael T."/>
            <person name="McCombie W.R."/>
            <person name="Yang B."/>
            <person name="Zhang G."/>
            <person name="Yang H."/>
            <person name="Wang J."/>
            <person name="Spillane C."/>
            <person name="Cook D.R."/>
            <person name="May G.D."/>
            <person name="Xu X."/>
            <person name="Jackson S.A."/>
        </authorList>
    </citation>
    <scope>NUCLEOTIDE SEQUENCE [LARGE SCALE GENOMIC DNA]</scope>
</reference>
<dbReference type="InterPro" id="IPR000477">
    <property type="entry name" value="RT_dom"/>
</dbReference>
<evidence type="ECO:0000313" key="4">
    <source>
        <dbReference type="Proteomes" id="UP000075243"/>
    </source>
</evidence>
<dbReference type="AlphaFoldDB" id="A0A151SFE4"/>
<dbReference type="PANTHER" id="PTHR24559">
    <property type="entry name" value="TRANSPOSON TY3-I GAG-POL POLYPROTEIN"/>
    <property type="match status" value="1"/>
</dbReference>
<gene>
    <name evidence="3" type="ORF">KK1_024653</name>
</gene>
<dbReference type="PANTHER" id="PTHR24559:SF444">
    <property type="entry name" value="REVERSE TRANSCRIPTASE DOMAIN-CONTAINING PROTEIN"/>
    <property type="match status" value="1"/>
</dbReference>
<evidence type="ECO:0000259" key="1">
    <source>
        <dbReference type="Pfam" id="PF00078"/>
    </source>
</evidence>
<proteinExistence type="predicted"/>
<evidence type="ECO:0000313" key="3">
    <source>
        <dbReference type="EMBL" id="KYP53515.1"/>
    </source>
</evidence>
<dbReference type="InterPro" id="IPR043128">
    <property type="entry name" value="Rev_trsase/Diguanyl_cyclase"/>
</dbReference>
<dbReference type="Pfam" id="PF00078">
    <property type="entry name" value="RVT_1"/>
    <property type="match status" value="1"/>
</dbReference>
<dbReference type="Gene3D" id="3.30.70.270">
    <property type="match status" value="1"/>
</dbReference>